<evidence type="ECO:0000313" key="11">
    <source>
        <dbReference type="EMBL" id="MBB5346780.1"/>
    </source>
</evidence>
<evidence type="ECO:0000256" key="5">
    <source>
        <dbReference type="ARBA" id="ARBA00022723"/>
    </source>
</evidence>
<dbReference type="PANTHER" id="PTHR33571:SF14">
    <property type="entry name" value="PROTEIN ADENYLYLTRANSFERASE MJ0435-RELATED"/>
    <property type="match status" value="1"/>
</dbReference>
<comment type="similarity">
    <text evidence="9">Belongs to the MntA antitoxin family.</text>
</comment>
<dbReference type="SUPFAM" id="SSF81301">
    <property type="entry name" value="Nucleotidyltransferase"/>
    <property type="match status" value="1"/>
</dbReference>
<evidence type="ECO:0000256" key="1">
    <source>
        <dbReference type="ARBA" id="ARBA00001946"/>
    </source>
</evidence>
<dbReference type="InterPro" id="IPR002934">
    <property type="entry name" value="Polymerase_NTP_transf_dom"/>
</dbReference>
<evidence type="ECO:0000256" key="7">
    <source>
        <dbReference type="ARBA" id="ARBA00022840"/>
    </source>
</evidence>
<evidence type="ECO:0000256" key="9">
    <source>
        <dbReference type="ARBA" id="ARBA00038276"/>
    </source>
</evidence>
<keyword evidence="4" id="KW-0548">Nucleotidyltransferase</keyword>
<dbReference type="GO" id="GO:0016779">
    <property type="term" value="F:nucleotidyltransferase activity"/>
    <property type="evidence" value="ECO:0007669"/>
    <property type="project" value="UniProtKB-KW"/>
</dbReference>
<comment type="cofactor">
    <cofactor evidence="1">
        <name>Mg(2+)</name>
        <dbReference type="ChEBI" id="CHEBI:18420"/>
    </cofactor>
</comment>
<proteinExistence type="inferred from homology"/>
<accession>A0A840UZ40</accession>
<dbReference type="CDD" id="cd05403">
    <property type="entry name" value="NT_KNTase_like"/>
    <property type="match status" value="1"/>
</dbReference>
<evidence type="ECO:0000313" key="12">
    <source>
        <dbReference type="Proteomes" id="UP000539642"/>
    </source>
</evidence>
<evidence type="ECO:0000256" key="2">
    <source>
        <dbReference type="ARBA" id="ARBA00022649"/>
    </source>
</evidence>
<dbReference type="GO" id="GO:0005524">
    <property type="term" value="F:ATP binding"/>
    <property type="evidence" value="ECO:0007669"/>
    <property type="project" value="UniProtKB-KW"/>
</dbReference>
<protein>
    <recommendedName>
        <fullName evidence="10">Polymerase nucleotidyl transferase domain-containing protein</fullName>
    </recommendedName>
</protein>
<feature type="domain" description="Polymerase nucleotidyl transferase" evidence="10">
    <location>
        <begin position="12"/>
        <end position="95"/>
    </location>
</feature>
<evidence type="ECO:0000259" key="10">
    <source>
        <dbReference type="Pfam" id="PF01909"/>
    </source>
</evidence>
<dbReference type="AlphaFoldDB" id="A0A840UZ40"/>
<keyword evidence="2" id="KW-1277">Toxin-antitoxin system</keyword>
<keyword evidence="7" id="KW-0067">ATP-binding</keyword>
<keyword evidence="12" id="KW-1185">Reference proteome</keyword>
<dbReference type="InterPro" id="IPR052038">
    <property type="entry name" value="Type-VII_TA_antitoxin"/>
</dbReference>
<dbReference type="InterPro" id="IPR043519">
    <property type="entry name" value="NT_sf"/>
</dbReference>
<reference evidence="11 12" key="1">
    <citation type="submission" date="2020-08" db="EMBL/GenBank/DDBJ databases">
        <title>Genomic Encyclopedia of Type Strains, Phase IV (KMG-IV): sequencing the most valuable type-strain genomes for metagenomic binning, comparative biology and taxonomic classification.</title>
        <authorList>
            <person name="Goeker M."/>
        </authorList>
    </citation>
    <scope>NUCLEOTIDE SEQUENCE [LARGE SCALE GENOMIC DNA]</scope>
    <source>
        <strain evidence="11 12">DSM 28570</strain>
    </source>
</reference>
<dbReference type="RefSeq" id="WP_183347910.1">
    <property type="nucleotide sequence ID" value="NZ_JACHEO010000001.1"/>
</dbReference>
<dbReference type="Pfam" id="PF01909">
    <property type="entry name" value="NTP_transf_2"/>
    <property type="match status" value="1"/>
</dbReference>
<dbReference type="Proteomes" id="UP000539642">
    <property type="component" value="Unassembled WGS sequence"/>
</dbReference>
<organism evidence="11 12">
    <name type="scientific">Desulfoprunum benzoelyticum</name>
    <dbReference type="NCBI Taxonomy" id="1506996"/>
    <lineage>
        <taxon>Bacteria</taxon>
        <taxon>Pseudomonadati</taxon>
        <taxon>Thermodesulfobacteriota</taxon>
        <taxon>Desulfobulbia</taxon>
        <taxon>Desulfobulbales</taxon>
        <taxon>Desulfobulbaceae</taxon>
        <taxon>Desulfoprunum</taxon>
    </lineage>
</organism>
<keyword evidence="6" id="KW-0547">Nucleotide-binding</keyword>
<sequence length="96" mass="11293">MEQKEILEGLRVYKKRFSKQYGILDIGVFGSVARGDYDNESDVDIVVRLQKQDLFLLAGLKYDLEETFHRSIDIVAYRDTMNPFLKKRIDREAVYV</sequence>
<evidence type="ECO:0000256" key="8">
    <source>
        <dbReference type="ARBA" id="ARBA00022842"/>
    </source>
</evidence>
<comment type="caution">
    <text evidence="11">The sequence shown here is derived from an EMBL/GenBank/DDBJ whole genome shotgun (WGS) entry which is preliminary data.</text>
</comment>
<dbReference type="GO" id="GO:0046872">
    <property type="term" value="F:metal ion binding"/>
    <property type="evidence" value="ECO:0007669"/>
    <property type="project" value="UniProtKB-KW"/>
</dbReference>
<name>A0A840UZ40_9BACT</name>
<dbReference type="Gene3D" id="3.30.460.10">
    <property type="entry name" value="Beta Polymerase, domain 2"/>
    <property type="match status" value="1"/>
</dbReference>
<evidence type="ECO:0000256" key="4">
    <source>
        <dbReference type="ARBA" id="ARBA00022695"/>
    </source>
</evidence>
<keyword evidence="8" id="KW-0460">Magnesium</keyword>
<evidence type="ECO:0000256" key="6">
    <source>
        <dbReference type="ARBA" id="ARBA00022741"/>
    </source>
</evidence>
<keyword evidence="3" id="KW-0808">Transferase</keyword>
<gene>
    <name evidence="11" type="ORF">HNQ81_000487</name>
</gene>
<evidence type="ECO:0000256" key="3">
    <source>
        <dbReference type="ARBA" id="ARBA00022679"/>
    </source>
</evidence>
<dbReference type="EMBL" id="JACHEO010000001">
    <property type="protein sequence ID" value="MBB5346780.1"/>
    <property type="molecule type" value="Genomic_DNA"/>
</dbReference>
<dbReference type="PANTHER" id="PTHR33571">
    <property type="entry name" value="SSL8005 PROTEIN"/>
    <property type="match status" value="1"/>
</dbReference>
<keyword evidence="5" id="KW-0479">Metal-binding</keyword>